<evidence type="ECO:0008006" key="5">
    <source>
        <dbReference type="Google" id="ProtNLM"/>
    </source>
</evidence>
<protein>
    <recommendedName>
        <fullName evidence="5">Myb/SANT-like domain-containing protein</fullName>
    </recommendedName>
</protein>
<comment type="caution">
    <text evidence="3">The sequence shown here is derived from an EMBL/GenBank/DDBJ whole genome shotgun (WGS) entry which is preliminary data.</text>
</comment>
<feature type="region of interest" description="Disordered" evidence="2">
    <location>
        <begin position="163"/>
        <end position="182"/>
    </location>
</feature>
<reference evidence="3" key="1">
    <citation type="journal article" date="2020" name="Fungal Divers.">
        <title>Resolving the Mortierellaceae phylogeny through synthesis of multi-gene phylogenetics and phylogenomics.</title>
        <authorList>
            <person name="Vandepol N."/>
            <person name="Liber J."/>
            <person name="Desiro A."/>
            <person name="Na H."/>
            <person name="Kennedy M."/>
            <person name="Barry K."/>
            <person name="Grigoriev I.V."/>
            <person name="Miller A.N."/>
            <person name="O'Donnell K."/>
            <person name="Stajich J.E."/>
            <person name="Bonito G."/>
        </authorList>
    </citation>
    <scope>NUCLEOTIDE SEQUENCE</scope>
    <source>
        <strain evidence="3">MES-2147</strain>
    </source>
</reference>
<organism evidence="3 4">
    <name type="scientific">Modicella reniformis</name>
    <dbReference type="NCBI Taxonomy" id="1440133"/>
    <lineage>
        <taxon>Eukaryota</taxon>
        <taxon>Fungi</taxon>
        <taxon>Fungi incertae sedis</taxon>
        <taxon>Mucoromycota</taxon>
        <taxon>Mortierellomycotina</taxon>
        <taxon>Mortierellomycetes</taxon>
        <taxon>Mortierellales</taxon>
        <taxon>Mortierellaceae</taxon>
        <taxon>Modicella</taxon>
    </lineage>
</organism>
<dbReference type="AlphaFoldDB" id="A0A9P6M8D4"/>
<proteinExistence type="predicted"/>
<keyword evidence="1" id="KW-0175">Coiled coil</keyword>
<feature type="compositionally biased region" description="Basic and acidic residues" evidence="2">
    <location>
        <begin position="163"/>
        <end position="176"/>
    </location>
</feature>
<accession>A0A9P6M8D4</accession>
<name>A0A9P6M8D4_9FUNG</name>
<evidence type="ECO:0000313" key="3">
    <source>
        <dbReference type="EMBL" id="KAF9978370.1"/>
    </source>
</evidence>
<sequence length="342" mass="40451">MDTFVDWLTDPRNHDLLHKKRIHLGGEKPRKAYAEIAEIIQTKHGVRWSTDTVYSKLAYSKKKYEQARALEAKAKKVAATATAAEMEDTELIRNRILFICPPYDKFYRIWGDGLGSRSPPRLRQTIMSADDQVSVKESSSDVSDVEHELLGAGGDQTHELEAESVVSDRENTEEPLKRRRKHNDTRTLEELTRLLGHFQTAAEREAEIQAMHLKEFGDRRNDLRHREQVLERRDSDQAERLLETEKKHQEMLDRRVQNTDANLVERTRAFEAEKDALAKRILELREELKQERQEIKQERQELRQEWQEFRQERLELKERDRLLQENTVMKKEIEIRNRLHGT</sequence>
<feature type="coiled-coil region" evidence="1">
    <location>
        <begin position="267"/>
        <end position="319"/>
    </location>
</feature>
<keyword evidence="4" id="KW-1185">Reference proteome</keyword>
<evidence type="ECO:0000256" key="1">
    <source>
        <dbReference type="SAM" id="Coils"/>
    </source>
</evidence>
<evidence type="ECO:0000256" key="2">
    <source>
        <dbReference type="SAM" id="MobiDB-lite"/>
    </source>
</evidence>
<gene>
    <name evidence="3" type="ORF">BGZ65_007028</name>
</gene>
<dbReference type="OrthoDB" id="2449903at2759"/>
<dbReference type="Proteomes" id="UP000749646">
    <property type="component" value="Unassembled WGS sequence"/>
</dbReference>
<dbReference type="EMBL" id="JAAAHW010004129">
    <property type="protein sequence ID" value="KAF9978370.1"/>
    <property type="molecule type" value="Genomic_DNA"/>
</dbReference>
<evidence type="ECO:0000313" key="4">
    <source>
        <dbReference type="Proteomes" id="UP000749646"/>
    </source>
</evidence>